<reference evidence="2" key="2">
    <citation type="submission" date="2015-11" db="EMBL/GenBank/DDBJ databases">
        <authorList>
            <person name="Zhang Y."/>
            <person name="Guo Z."/>
        </authorList>
    </citation>
    <scope>NUCLEOTIDE SEQUENCE</scope>
</reference>
<name>A0A068YBR2_ECHMU</name>
<reference evidence="2" key="1">
    <citation type="journal article" date="2013" name="Nature">
        <title>The genomes of four tapeworm species reveal adaptations to parasitism.</title>
        <authorList>
            <person name="Tsai I.J."/>
            <person name="Zarowiecki M."/>
            <person name="Holroyd N."/>
            <person name="Garciarrubio A."/>
            <person name="Sanchez-Flores A."/>
            <person name="Brooks K.L."/>
            <person name="Tracey A."/>
            <person name="Bobes R.J."/>
            <person name="Fragoso G."/>
            <person name="Sciutto E."/>
            <person name="Aslett M."/>
            <person name="Beasley H."/>
            <person name="Bennett H.M."/>
            <person name="Cai J."/>
            <person name="Camicia F."/>
            <person name="Clark R."/>
            <person name="Cucher M."/>
            <person name="De Silva N."/>
            <person name="Day T.A."/>
            <person name="Deplazes P."/>
            <person name="Estrada K."/>
            <person name="Fernandez C."/>
            <person name="Holland P.W."/>
            <person name="Hou J."/>
            <person name="Hu S."/>
            <person name="Huckvale T."/>
            <person name="Hung S.S."/>
            <person name="Kamenetzky L."/>
            <person name="Keane J.A."/>
            <person name="Kiss F."/>
            <person name="Koziol U."/>
            <person name="Lambert O."/>
            <person name="Liu K."/>
            <person name="Luo X."/>
            <person name="Luo Y."/>
            <person name="Macchiaroli N."/>
            <person name="Nichol S."/>
            <person name="Paps J."/>
            <person name="Parkinson J."/>
            <person name="Pouchkina-Stantcheva N."/>
            <person name="Riddiford N."/>
            <person name="Rosenzvit M."/>
            <person name="Salinas G."/>
            <person name="Wasmuth J.D."/>
            <person name="Zamanian M."/>
            <person name="Zheng Y."/>
            <person name="Cai X."/>
            <person name="Soberon X."/>
            <person name="Olson P.D."/>
            <person name="Laclette J.P."/>
            <person name="Brehm K."/>
            <person name="Berriman M."/>
            <person name="Garciarrubio A."/>
            <person name="Bobes R.J."/>
            <person name="Fragoso G."/>
            <person name="Sanchez-Flores A."/>
            <person name="Estrada K."/>
            <person name="Cevallos M.A."/>
            <person name="Morett E."/>
            <person name="Gonzalez V."/>
            <person name="Portillo T."/>
            <person name="Ochoa-Leyva A."/>
            <person name="Jose M.V."/>
            <person name="Sciutto E."/>
            <person name="Landa A."/>
            <person name="Jimenez L."/>
            <person name="Valdes V."/>
            <person name="Carrero J.C."/>
            <person name="Larralde C."/>
            <person name="Morales-Montor J."/>
            <person name="Limon-Lason J."/>
            <person name="Soberon X."/>
            <person name="Laclette J.P."/>
        </authorList>
    </citation>
    <scope>NUCLEOTIDE SEQUENCE [LARGE SCALE GENOMIC DNA]</scope>
</reference>
<dbReference type="AlphaFoldDB" id="A0A068YBR2"/>
<evidence type="ECO:0000256" key="1">
    <source>
        <dbReference type="SAM" id="SignalP"/>
    </source>
</evidence>
<evidence type="ECO:0000313" key="3">
    <source>
        <dbReference type="Proteomes" id="UP000017246"/>
    </source>
</evidence>
<dbReference type="OMA" id="QEPLWRL"/>
<keyword evidence="1" id="KW-0732">Signal</keyword>
<feature type="chain" id="PRO_5009741673" evidence="1">
    <location>
        <begin position="32"/>
        <end position="115"/>
    </location>
</feature>
<keyword evidence="3" id="KW-1185">Reference proteome</keyword>
<gene>
    <name evidence="2" type="ORF">EmuJ_000993900</name>
</gene>
<organism evidence="2 3">
    <name type="scientific">Echinococcus multilocularis</name>
    <name type="common">Fox tapeworm</name>
    <dbReference type="NCBI Taxonomy" id="6211"/>
    <lineage>
        <taxon>Eukaryota</taxon>
        <taxon>Metazoa</taxon>
        <taxon>Spiralia</taxon>
        <taxon>Lophotrochozoa</taxon>
        <taxon>Platyhelminthes</taxon>
        <taxon>Cestoda</taxon>
        <taxon>Eucestoda</taxon>
        <taxon>Cyclophyllidea</taxon>
        <taxon>Taeniidae</taxon>
        <taxon>Echinococcus</taxon>
    </lineage>
</organism>
<evidence type="ECO:0000313" key="2">
    <source>
        <dbReference type="EMBL" id="CDS42231.1"/>
    </source>
</evidence>
<dbReference type="Proteomes" id="UP000017246">
    <property type="component" value="Unassembled WGS sequence"/>
</dbReference>
<feature type="signal peptide" evidence="1">
    <location>
        <begin position="1"/>
        <end position="31"/>
    </location>
</feature>
<accession>A0A068YBR2</accession>
<dbReference type="OrthoDB" id="6254878at2759"/>
<protein>
    <submittedName>
        <fullName evidence="2">Expressed conserved protein</fullName>
    </submittedName>
</protein>
<proteinExistence type="predicted"/>
<sequence>MTMGLSSAVFRLHLLLLLACLVSQSLTSGSASEIQRSQKKRMQRPAFLFDAWGKRDASQEPLWRLVGEDEDSYLFVVPKVGFKWAAVNMEDEAENPFELRRAVSKRGAYLDLPWG</sequence>
<dbReference type="EMBL" id="LN902842">
    <property type="protein sequence ID" value="CDS42231.1"/>
    <property type="molecule type" value="Genomic_DNA"/>
</dbReference>